<dbReference type="EMBL" id="JARUPT010000044">
    <property type="protein sequence ID" value="KAK0380258.1"/>
    <property type="molecule type" value="Genomic_DNA"/>
</dbReference>
<evidence type="ECO:0000313" key="1">
    <source>
        <dbReference type="EMBL" id="KAK0380258.1"/>
    </source>
</evidence>
<evidence type="ECO:0000313" key="2">
    <source>
        <dbReference type="Proteomes" id="UP001169217"/>
    </source>
</evidence>
<proteinExistence type="predicted"/>
<protein>
    <submittedName>
        <fullName evidence="1">Uncharacterized protein</fullName>
    </submittedName>
</protein>
<name>A0ABQ9Q996_9PEZI</name>
<gene>
    <name evidence="1" type="ORF">CLIM01_02401</name>
</gene>
<keyword evidence="2" id="KW-1185">Reference proteome</keyword>
<organism evidence="1 2">
    <name type="scientific">Colletotrichum limetticola</name>
    <dbReference type="NCBI Taxonomy" id="1209924"/>
    <lineage>
        <taxon>Eukaryota</taxon>
        <taxon>Fungi</taxon>
        <taxon>Dikarya</taxon>
        <taxon>Ascomycota</taxon>
        <taxon>Pezizomycotina</taxon>
        <taxon>Sordariomycetes</taxon>
        <taxon>Hypocreomycetidae</taxon>
        <taxon>Glomerellales</taxon>
        <taxon>Glomerellaceae</taxon>
        <taxon>Colletotrichum</taxon>
        <taxon>Colletotrichum acutatum species complex</taxon>
    </lineage>
</organism>
<dbReference type="Proteomes" id="UP001169217">
    <property type="component" value="Unassembled WGS sequence"/>
</dbReference>
<comment type="caution">
    <text evidence="1">The sequence shown here is derived from an EMBL/GenBank/DDBJ whole genome shotgun (WGS) entry which is preliminary data.</text>
</comment>
<accession>A0ABQ9Q996</accession>
<reference evidence="1" key="1">
    <citation type="submission" date="2023-04" db="EMBL/GenBank/DDBJ databases">
        <title>Colletotrichum limetticola genome sequence.</title>
        <authorList>
            <person name="Baroncelli R."/>
        </authorList>
    </citation>
    <scope>NUCLEOTIDE SEQUENCE</scope>
    <source>
        <strain evidence="1">KLA-Anderson</strain>
    </source>
</reference>
<sequence length="170" mass="19354">MDTTRSTLTIFPLSYLHLACQQTSVVTSIPNKHHPGLRSYSCEKSKMSRQVARQIDSKQGTIVASPNIQYSQSLQILPTFCNPCCVYVFSGARDLFNPEAVEKIRLEIRMRHMPIYPLAEQYKRSLTNSKASVRKVRRSPNMVPVNMAEYDFVNSCHIKTSIDQALSDVR</sequence>